<name>A0A8D2LKT0_VARKO</name>
<dbReference type="GO" id="GO:0005737">
    <property type="term" value="C:cytoplasm"/>
    <property type="evidence" value="ECO:0007669"/>
    <property type="project" value="TreeGrafter"/>
</dbReference>
<dbReference type="Gene3D" id="1.10.8.1120">
    <property type="entry name" value="Histone RNA hairpin-binding protein RNA-binding domain"/>
    <property type="match status" value="1"/>
</dbReference>
<dbReference type="PANTHER" id="PTHR17408:SF11">
    <property type="entry name" value="STEM-LOOP BINDING PROTEIN-LIKE"/>
    <property type="match status" value="1"/>
</dbReference>
<dbReference type="Pfam" id="PF15247">
    <property type="entry name" value="SLBP_RNA_bind"/>
    <property type="match status" value="1"/>
</dbReference>
<keyword evidence="2" id="KW-0694">RNA-binding</keyword>
<accession>A0A8D2LKT0</accession>
<dbReference type="GO" id="GO:0051028">
    <property type="term" value="P:mRNA transport"/>
    <property type="evidence" value="ECO:0007669"/>
    <property type="project" value="TreeGrafter"/>
</dbReference>
<sequence>HEECQRICQPSSQVFSSAVKMVSVGVGTRPSWSGMETDETVLRRRQKQIDYGKNTIGYQYFVQQVPKAARQSGIHPRTPNKYKKYSRRSWDMQIKLWRRALHGWDPPELNAHGLEREELLIKMGPLADLSNDWIDAQGILEGIYQRVPGGQVLYPLWLYFWNSSIIGGFWPI</sequence>
<dbReference type="GO" id="GO:0006398">
    <property type="term" value="P:mRNA 3'-end processing by stem-loop binding and cleavage"/>
    <property type="evidence" value="ECO:0007669"/>
    <property type="project" value="TreeGrafter"/>
</dbReference>
<keyword evidence="5" id="KW-1185">Reference proteome</keyword>
<protein>
    <recommendedName>
        <fullName evidence="3">Histone RNA hairpin-binding protein RNA-binding domain-containing protein</fullName>
    </recommendedName>
</protein>
<evidence type="ECO:0000313" key="5">
    <source>
        <dbReference type="Proteomes" id="UP000694545"/>
    </source>
</evidence>
<dbReference type="PANTHER" id="PTHR17408">
    <property type="entry name" value="HISTONE RNA HAIRPIN-BINDING PROTEIN"/>
    <property type="match status" value="1"/>
</dbReference>
<evidence type="ECO:0000256" key="1">
    <source>
        <dbReference type="ARBA" id="ARBA00006151"/>
    </source>
</evidence>
<evidence type="ECO:0000313" key="4">
    <source>
        <dbReference type="Ensembl" id="ENSVKKP00000023033.1"/>
    </source>
</evidence>
<dbReference type="GO" id="GO:0071204">
    <property type="term" value="C:histone pre-mRNA 3'end processing complex"/>
    <property type="evidence" value="ECO:0007669"/>
    <property type="project" value="TreeGrafter"/>
</dbReference>
<reference evidence="4" key="2">
    <citation type="submission" date="2025-09" db="UniProtKB">
        <authorList>
            <consortium name="Ensembl"/>
        </authorList>
    </citation>
    <scope>IDENTIFICATION</scope>
</reference>
<dbReference type="GO" id="GO:0071207">
    <property type="term" value="F:histone pre-mRNA stem-loop binding"/>
    <property type="evidence" value="ECO:0007669"/>
    <property type="project" value="TreeGrafter"/>
</dbReference>
<evidence type="ECO:0000256" key="2">
    <source>
        <dbReference type="ARBA" id="ARBA00022884"/>
    </source>
</evidence>
<organism evidence="4 5">
    <name type="scientific">Varanus komodoensis</name>
    <name type="common">Komodo dragon</name>
    <dbReference type="NCBI Taxonomy" id="61221"/>
    <lineage>
        <taxon>Eukaryota</taxon>
        <taxon>Metazoa</taxon>
        <taxon>Chordata</taxon>
        <taxon>Craniata</taxon>
        <taxon>Vertebrata</taxon>
        <taxon>Euteleostomi</taxon>
        <taxon>Lepidosauria</taxon>
        <taxon>Squamata</taxon>
        <taxon>Bifurcata</taxon>
        <taxon>Unidentata</taxon>
        <taxon>Episquamata</taxon>
        <taxon>Toxicofera</taxon>
        <taxon>Anguimorpha</taxon>
        <taxon>Paleoanguimorpha</taxon>
        <taxon>Varanoidea</taxon>
        <taxon>Varanidae</taxon>
        <taxon>Varanus</taxon>
    </lineage>
</organism>
<evidence type="ECO:0000259" key="3">
    <source>
        <dbReference type="Pfam" id="PF15247"/>
    </source>
</evidence>
<reference evidence="4" key="1">
    <citation type="submission" date="2025-08" db="UniProtKB">
        <authorList>
            <consortium name="Ensembl"/>
        </authorList>
    </citation>
    <scope>IDENTIFICATION</scope>
</reference>
<dbReference type="GO" id="GO:0003729">
    <property type="term" value="F:mRNA binding"/>
    <property type="evidence" value="ECO:0007669"/>
    <property type="project" value="InterPro"/>
</dbReference>
<comment type="similarity">
    <text evidence="1">Belongs to the SLBP family.</text>
</comment>
<dbReference type="FunFam" id="1.10.8.1120:FF:000001">
    <property type="entry name" value="Histone RNA hairpin-binding protein-like"/>
    <property type="match status" value="1"/>
</dbReference>
<dbReference type="InterPro" id="IPR026502">
    <property type="entry name" value="SLBP1/SLBP2"/>
</dbReference>
<dbReference type="AlphaFoldDB" id="A0A8D2LKT0"/>
<proteinExistence type="inferred from homology"/>
<dbReference type="InterPro" id="IPR038294">
    <property type="entry name" value="SLBP_RNA_bind_sf"/>
</dbReference>
<dbReference type="InterPro" id="IPR029344">
    <property type="entry name" value="SLBP_RNA_bind"/>
</dbReference>
<feature type="domain" description="Histone RNA hairpin-binding protein RNA-binding" evidence="3">
    <location>
        <begin position="37"/>
        <end position="106"/>
    </location>
</feature>
<dbReference type="OMA" id="QQVPRMA"/>
<dbReference type="Ensembl" id="ENSVKKT00000023603.1">
    <property type="protein sequence ID" value="ENSVKKP00000023033.1"/>
    <property type="gene ID" value="ENSVKKG00000015291.1"/>
</dbReference>
<dbReference type="Proteomes" id="UP000694545">
    <property type="component" value="Unplaced"/>
</dbReference>